<sequence>MTTENHSENSGEKRPRRFDLIAFDWDGTVADSTAIITRSIQEAVRDVGGTVPSDEQAAYVIGMALMPALARAAPDVPPEKYPELGNRYRHHFFKHQDDICLFDGILSLLGDMRARGHWLAVATGKSRMGLSHALQDPQLKGMFDGSRTADETAGKPSPLMLHELMAEFGVEPERTLMIGDTTHDLQMAVNAGCACVGVSYGAHAPDNFAQFDPLFVADSARQLHQWLAENA</sequence>
<dbReference type="InterPro" id="IPR023198">
    <property type="entry name" value="PGP-like_dom2"/>
</dbReference>
<dbReference type="NCBIfam" id="TIGR01549">
    <property type="entry name" value="HAD-SF-IA-v1"/>
    <property type="match status" value="1"/>
</dbReference>
<organism evidence="1 2">
    <name type="scientific">Comamonas resistens</name>
    <dbReference type="NCBI Taxonomy" id="3046670"/>
    <lineage>
        <taxon>Bacteria</taxon>
        <taxon>Pseudomonadati</taxon>
        <taxon>Pseudomonadota</taxon>
        <taxon>Betaproteobacteria</taxon>
        <taxon>Burkholderiales</taxon>
        <taxon>Comamonadaceae</taxon>
        <taxon>Comamonas</taxon>
    </lineage>
</organism>
<dbReference type="Gene3D" id="3.40.50.1000">
    <property type="entry name" value="HAD superfamily/HAD-like"/>
    <property type="match status" value="1"/>
</dbReference>
<keyword evidence="2" id="KW-1185">Reference proteome</keyword>
<dbReference type="SFLD" id="SFLDG01129">
    <property type="entry name" value="C1.5:_HAD__Beta-PGM__Phosphata"/>
    <property type="match status" value="1"/>
</dbReference>
<dbReference type="RefSeq" id="WP_283487631.1">
    <property type="nucleotide sequence ID" value="NZ_CP125947.1"/>
</dbReference>
<dbReference type="PANTHER" id="PTHR43434">
    <property type="entry name" value="PHOSPHOGLYCOLATE PHOSPHATASE"/>
    <property type="match status" value="1"/>
</dbReference>
<evidence type="ECO:0000313" key="2">
    <source>
        <dbReference type="Proteomes" id="UP001240697"/>
    </source>
</evidence>
<gene>
    <name evidence="1" type="ORF">QMY55_05295</name>
</gene>
<evidence type="ECO:0000313" key="1">
    <source>
        <dbReference type="EMBL" id="WHS66554.1"/>
    </source>
</evidence>
<dbReference type="InterPro" id="IPR050155">
    <property type="entry name" value="HAD-like_hydrolase_sf"/>
</dbReference>
<dbReference type="Gene3D" id="1.10.150.240">
    <property type="entry name" value="Putative phosphatase, domain 2"/>
    <property type="match status" value="1"/>
</dbReference>
<protein>
    <submittedName>
        <fullName evidence="1">HAD-IA family hydrolase</fullName>
    </submittedName>
</protein>
<accession>A0ABY8SU19</accession>
<dbReference type="SFLD" id="SFLDS00003">
    <property type="entry name" value="Haloacid_Dehalogenase"/>
    <property type="match status" value="1"/>
</dbReference>
<dbReference type="Pfam" id="PF13419">
    <property type="entry name" value="HAD_2"/>
    <property type="match status" value="1"/>
</dbReference>
<proteinExistence type="predicted"/>
<dbReference type="InterPro" id="IPR006439">
    <property type="entry name" value="HAD-SF_hydro_IA"/>
</dbReference>
<dbReference type="NCBIfam" id="TIGR01509">
    <property type="entry name" value="HAD-SF-IA-v3"/>
    <property type="match status" value="1"/>
</dbReference>
<dbReference type="SUPFAM" id="SSF56784">
    <property type="entry name" value="HAD-like"/>
    <property type="match status" value="1"/>
</dbReference>
<name>A0ABY8SU19_9BURK</name>
<dbReference type="InterPro" id="IPR036412">
    <property type="entry name" value="HAD-like_sf"/>
</dbReference>
<dbReference type="InterPro" id="IPR023214">
    <property type="entry name" value="HAD_sf"/>
</dbReference>
<dbReference type="PANTHER" id="PTHR43434:SF24">
    <property type="entry name" value="HYDROLASE-RELATED"/>
    <property type="match status" value="1"/>
</dbReference>
<keyword evidence="1" id="KW-0378">Hydrolase</keyword>
<dbReference type="InterPro" id="IPR041492">
    <property type="entry name" value="HAD_2"/>
</dbReference>
<reference evidence="1 2" key="1">
    <citation type="submission" date="2023-05" db="EMBL/GenBank/DDBJ databases">
        <authorList>
            <person name="Yin Y."/>
            <person name="Lu Z."/>
        </authorList>
    </citation>
    <scope>NUCLEOTIDE SEQUENCE [LARGE SCALE GENOMIC DNA]</scope>
    <source>
        <strain evidence="1 2">ZM22</strain>
    </source>
</reference>
<dbReference type="EMBL" id="CP125947">
    <property type="protein sequence ID" value="WHS66554.1"/>
    <property type="molecule type" value="Genomic_DNA"/>
</dbReference>
<dbReference type="GO" id="GO:0016787">
    <property type="term" value="F:hydrolase activity"/>
    <property type="evidence" value="ECO:0007669"/>
    <property type="project" value="UniProtKB-KW"/>
</dbReference>
<dbReference type="Proteomes" id="UP001240697">
    <property type="component" value="Chromosome"/>
</dbReference>